<gene>
    <name evidence="1" type="ORF">LX92_03492</name>
</gene>
<name>A0A316DYW1_9FLAO</name>
<evidence type="ECO:0000313" key="1">
    <source>
        <dbReference type="EMBL" id="PWK21713.1"/>
    </source>
</evidence>
<evidence type="ECO:0000313" key="2">
    <source>
        <dbReference type="Proteomes" id="UP000245667"/>
    </source>
</evidence>
<dbReference type="EMBL" id="QGGQ01000010">
    <property type="protein sequence ID" value="PWK21713.1"/>
    <property type="molecule type" value="Genomic_DNA"/>
</dbReference>
<dbReference type="Pfam" id="PF09357">
    <property type="entry name" value="RteC"/>
    <property type="match status" value="1"/>
</dbReference>
<accession>A0A316DYW1</accession>
<proteinExistence type="predicted"/>
<dbReference type="OrthoDB" id="790983at2"/>
<dbReference type="InterPro" id="IPR018534">
    <property type="entry name" value="Tet_reg_excision_RteC"/>
</dbReference>
<organism evidence="1 2">
    <name type="scientific">Maribacter polysiphoniae</name>
    <dbReference type="NCBI Taxonomy" id="429344"/>
    <lineage>
        <taxon>Bacteria</taxon>
        <taxon>Pseudomonadati</taxon>
        <taxon>Bacteroidota</taxon>
        <taxon>Flavobacteriia</taxon>
        <taxon>Flavobacteriales</taxon>
        <taxon>Flavobacteriaceae</taxon>
        <taxon>Maribacter</taxon>
    </lineage>
</organism>
<reference evidence="1 2" key="1">
    <citation type="submission" date="2018-05" db="EMBL/GenBank/DDBJ databases">
        <title>Genomic Encyclopedia of Archaeal and Bacterial Type Strains, Phase II (KMG-II): from individual species to whole genera.</title>
        <authorList>
            <person name="Goeker M."/>
        </authorList>
    </citation>
    <scope>NUCLEOTIDE SEQUENCE [LARGE SCALE GENOMIC DNA]</scope>
    <source>
        <strain evidence="1 2">DSM 23514</strain>
    </source>
</reference>
<dbReference type="Proteomes" id="UP000245667">
    <property type="component" value="Unassembled WGS sequence"/>
</dbReference>
<protein>
    <submittedName>
        <fullName evidence="1">RteC protein</fullName>
    </submittedName>
</protein>
<sequence>MELNSLSKIFLKELAKIKSSTPHSMEQSRKSIALCRRLLNTFRKKVIAKGFTSISEEIHFFKNVKSVPLSQLIYHKEIYRLELSQPKADKKQIKHFIQKNIQRLNHFFLSHIDFGQYLELGDTHLDTYYFTRKKVESIPISSTFLYVEDPEFSTPRDLMLAHFKAYGQVTVYLQQKLVHLKNDDLYENISSNSFEKLPWPFTNTDWVELVYALSISGMAKKNNLSIMKVSNIMQEVFEFTPKDLYKTFQDIKARKISRTLFLDQLTTSLLTEMEKSEK</sequence>
<dbReference type="AlphaFoldDB" id="A0A316DYW1"/>
<comment type="caution">
    <text evidence="1">The sequence shown here is derived from an EMBL/GenBank/DDBJ whole genome shotgun (WGS) entry which is preliminary data.</text>
</comment>